<sequence length="186" mass="21821">METLLYVIPDEASGQQFDVLNEAIGIFPFMKAKNYGYLGSFLNEENEEELFHEEQKGRKNIKLLLKVDDYFSGRMSFTDHLRAWQLVSDMIYAINSLYKSESESKVYKIMRTMISEFMIMTPKGEKNNVLGYGNIFMYAPEKNIVYTNKAIRHLLDNCRSDPPKFMQLLFVLVPLEFCRSLHRLLM</sequence>
<gene>
    <name evidence="1" type="ORF">MLD38_005053</name>
</gene>
<protein>
    <submittedName>
        <fullName evidence="1">Uncharacterized protein</fullName>
    </submittedName>
</protein>
<name>A0ACB9S831_9MYRT</name>
<keyword evidence="2" id="KW-1185">Reference proteome</keyword>
<evidence type="ECO:0000313" key="1">
    <source>
        <dbReference type="EMBL" id="KAI4387204.1"/>
    </source>
</evidence>
<accession>A0ACB9S831</accession>
<evidence type="ECO:0000313" key="2">
    <source>
        <dbReference type="Proteomes" id="UP001057402"/>
    </source>
</evidence>
<comment type="caution">
    <text evidence="1">The sequence shown here is derived from an EMBL/GenBank/DDBJ whole genome shotgun (WGS) entry which is preliminary data.</text>
</comment>
<dbReference type="EMBL" id="CM042881">
    <property type="protein sequence ID" value="KAI4387204.1"/>
    <property type="molecule type" value="Genomic_DNA"/>
</dbReference>
<dbReference type="Proteomes" id="UP001057402">
    <property type="component" value="Chromosome 2"/>
</dbReference>
<reference evidence="2" key="1">
    <citation type="journal article" date="2023" name="Front. Plant Sci.">
        <title>Chromosomal-level genome assembly of Melastoma candidum provides insights into trichome evolution.</title>
        <authorList>
            <person name="Zhong Y."/>
            <person name="Wu W."/>
            <person name="Sun C."/>
            <person name="Zou P."/>
            <person name="Liu Y."/>
            <person name="Dai S."/>
            <person name="Zhou R."/>
        </authorList>
    </citation>
    <scope>NUCLEOTIDE SEQUENCE [LARGE SCALE GENOMIC DNA]</scope>
</reference>
<organism evidence="1 2">
    <name type="scientific">Melastoma candidum</name>
    <dbReference type="NCBI Taxonomy" id="119954"/>
    <lineage>
        <taxon>Eukaryota</taxon>
        <taxon>Viridiplantae</taxon>
        <taxon>Streptophyta</taxon>
        <taxon>Embryophyta</taxon>
        <taxon>Tracheophyta</taxon>
        <taxon>Spermatophyta</taxon>
        <taxon>Magnoliopsida</taxon>
        <taxon>eudicotyledons</taxon>
        <taxon>Gunneridae</taxon>
        <taxon>Pentapetalae</taxon>
        <taxon>rosids</taxon>
        <taxon>malvids</taxon>
        <taxon>Myrtales</taxon>
        <taxon>Melastomataceae</taxon>
        <taxon>Melastomatoideae</taxon>
        <taxon>Melastomateae</taxon>
        <taxon>Melastoma</taxon>
    </lineage>
</organism>
<proteinExistence type="predicted"/>